<proteinExistence type="predicted"/>
<keyword evidence="7" id="KW-0067">ATP-binding</keyword>
<dbReference type="Pfam" id="PF07568">
    <property type="entry name" value="HisKA_2"/>
    <property type="match status" value="1"/>
</dbReference>
<dbReference type="AlphaFoldDB" id="A0A068VR69"/>
<keyword evidence="3" id="KW-0597">Phosphoprotein</keyword>
<dbReference type="EMBL" id="LM676425">
    <property type="protein sequence ID" value="CEP26875.1"/>
    <property type="molecule type" value="Genomic_DNA"/>
</dbReference>
<evidence type="ECO:0000256" key="2">
    <source>
        <dbReference type="ARBA" id="ARBA00012438"/>
    </source>
</evidence>
<evidence type="ECO:0000256" key="4">
    <source>
        <dbReference type="ARBA" id="ARBA00022679"/>
    </source>
</evidence>
<dbReference type="Gene3D" id="3.30.450.20">
    <property type="entry name" value="PAS domain"/>
    <property type="match status" value="1"/>
</dbReference>
<dbReference type="Pfam" id="PF02518">
    <property type="entry name" value="HATPase_c"/>
    <property type="match status" value="1"/>
</dbReference>
<reference evidence="9" key="1">
    <citation type="submission" date="2014-08" db="EMBL/GenBank/DDBJ databases">
        <authorList>
            <person name="Falentin Helene"/>
        </authorList>
    </citation>
    <scope>NUCLEOTIDE SEQUENCE</scope>
</reference>
<dbReference type="SUPFAM" id="SSF55874">
    <property type="entry name" value="ATPase domain of HSP90 chaperone/DNA topoisomerase II/histidine kinase"/>
    <property type="match status" value="1"/>
</dbReference>
<dbReference type="InterPro" id="IPR011495">
    <property type="entry name" value="Sig_transdc_His_kin_sub2_dim/P"/>
</dbReference>
<name>A0A068VR69_PROFF</name>
<protein>
    <recommendedName>
        <fullName evidence="2">histidine kinase</fullName>
        <ecNumber evidence="2">2.7.13.3</ecNumber>
    </recommendedName>
</protein>
<keyword evidence="6 9" id="KW-0418">Kinase</keyword>
<dbReference type="Pfam" id="PF12282">
    <property type="entry name" value="GAF_PdtaS"/>
    <property type="match status" value="1"/>
</dbReference>
<organism evidence="9">
    <name type="scientific">Propionibacterium freudenreichii subsp. freudenreichii</name>
    <dbReference type="NCBI Taxonomy" id="66712"/>
    <lineage>
        <taxon>Bacteria</taxon>
        <taxon>Bacillati</taxon>
        <taxon>Actinomycetota</taxon>
        <taxon>Actinomycetes</taxon>
        <taxon>Propionibacteriales</taxon>
        <taxon>Propionibacteriaceae</taxon>
        <taxon>Propionibacterium</taxon>
    </lineage>
</organism>
<dbReference type="EC" id="2.7.13.3" evidence="2"/>
<dbReference type="PANTHER" id="PTHR41523">
    <property type="entry name" value="TWO-COMPONENT SYSTEM SENSOR PROTEIN"/>
    <property type="match status" value="1"/>
</dbReference>
<evidence type="ECO:0000256" key="7">
    <source>
        <dbReference type="ARBA" id="ARBA00022840"/>
    </source>
</evidence>
<dbReference type="PANTHER" id="PTHR41523:SF8">
    <property type="entry name" value="ETHYLENE RESPONSE SENSOR PROTEIN"/>
    <property type="match status" value="1"/>
</dbReference>
<dbReference type="GO" id="GO:0005524">
    <property type="term" value="F:ATP binding"/>
    <property type="evidence" value="ECO:0007669"/>
    <property type="project" value="UniProtKB-KW"/>
</dbReference>
<evidence type="ECO:0000256" key="1">
    <source>
        <dbReference type="ARBA" id="ARBA00000085"/>
    </source>
</evidence>
<gene>
    <name evidence="9" type="ORF">PFCIRM138_10375</name>
</gene>
<feature type="domain" description="Histidine kinase" evidence="8">
    <location>
        <begin position="305"/>
        <end position="499"/>
    </location>
</feature>
<dbReference type="InterPro" id="IPR005467">
    <property type="entry name" value="His_kinase_dom"/>
</dbReference>
<dbReference type="InterPro" id="IPR011102">
    <property type="entry name" value="Sig_transdc_His_kinase_HWE"/>
</dbReference>
<dbReference type="PROSITE" id="PS50109">
    <property type="entry name" value="HIS_KIN"/>
    <property type="match status" value="1"/>
</dbReference>
<evidence type="ECO:0000256" key="6">
    <source>
        <dbReference type="ARBA" id="ARBA00022777"/>
    </source>
</evidence>
<keyword evidence="5" id="KW-0547">Nucleotide-binding</keyword>
<dbReference type="SMART" id="SM00911">
    <property type="entry name" value="HWE_HK"/>
    <property type="match status" value="1"/>
</dbReference>
<dbReference type="GO" id="GO:0004673">
    <property type="term" value="F:protein histidine kinase activity"/>
    <property type="evidence" value="ECO:0007669"/>
    <property type="project" value="UniProtKB-EC"/>
</dbReference>
<evidence type="ECO:0000256" key="5">
    <source>
        <dbReference type="ARBA" id="ARBA00022741"/>
    </source>
</evidence>
<dbReference type="InterPro" id="IPR036890">
    <property type="entry name" value="HATPase_C_sf"/>
</dbReference>
<dbReference type="InterPro" id="IPR003594">
    <property type="entry name" value="HATPase_dom"/>
</dbReference>
<dbReference type="InterPro" id="IPR022066">
    <property type="entry name" value="PdtaS_GAF"/>
</dbReference>
<evidence type="ECO:0000313" key="9">
    <source>
        <dbReference type="EMBL" id="CEP26875.1"/>
    </source>
</evidence>
<dbReference type="Gene3D" id="3.30.565.10">
    <property type="entry name" value="Histidine kinase-like ATPase, C-terminal domain"/>
    <property type="match status" value="1"/>
</dbReference>
<dbReference type="SMART" id="SM00387">
    <property type="entry name" value="HATPase_c"/>
    <property type="match status" value="1"/>
</dbReference>
<evidence type="ECO:0000256" key="3">
    <source>
        <dbReference type="ARBA" id="ARBA00022553"/>
    </source>
</evidence>
<dbReference type="GeneID" id="61222295"/>
<accession>A0A068VR69</accession>
<keyword evidence="4" id="KW-0808">Transferase</keyword>
<dbReference type="Gene3D" id="3.30.450.280">
    <property type="entry name" value="GAF domain"/>
    <property type="match status" value="1"/>
</dbReference>
<comment type="catalytic activity">
    <reaction evidence="1">
        <text>ATP + protein L-histidine = ADP + protein N-phospho-L-histidine.</text>
        <dbReference type="EC" id="2.7.13.3"/>
    </reaction>
</comment>
<sequence length="502" mass="54857">MVSMNRVLADHTVLDEDDREWLTSLVREWHLLADMRFSDLVLWVPDEDENVFWVAAQQRPVTGPTALEDDVVGDEIRYEPDSLVTEAFMSREVSETSNNRLRAGIPVDVWAIPILRHGDVIGVVERHTNRMGVRAPGAMEDYYLEIADILTDMVHHADYPVSPASDPSMSPRVGDGLIYAGMDGAIKYASPNAVSAYRRLGMVGDLVGEDVHHPAPDSLRVSIFAVSPHGEGTFADHESEPSQSVFRTDIAGEYDLENDAGCIRARVLQLRKDGRQVGVLMLCRDITELRDRERELVTKDATIREIHHRVKNNLQTVAALLRLQARRTHSDEAKNALTDATNRVQSIAVVHEILSQSYDEEAEFDQVADKLLQMVGDVAAASGTVRAKREGSFGLVPAKVATSLSLILTELCQNAIEHGLATHSGNVFVRPQRNAAGDLVLDVVDEGEGLPEGFQMGATNSLGTSIVTTLVADLGGEFTLFNNADGPGATSRIVVPASTLSV</sequence>
<evidence type="ECO:0000259" key="8">
    <source>
        <dbReference type="PROSITE" id="PS50109"/>
    </source>
</evidence>
<dbReference type="InterPro" id="IPR038424">
    <property type="entry name" value="H_kinase_PdtaS_GAF_sf"/>
</dbReference>
<dbReference type="RefSeq" id="WP_036940664.1">
    <property type="nucleotide sequence ID" value="NZ_HG975473.1"/>
</dbReference>